<feature type="binding site" evidence="7">
    <location>
        <begin position="540"/>
        <end position="543"/>
    </location>
    <ligand>
        <name>ATP</name>
        <dbReference type="ChEBI" id="CHEBI:30616"/>
    </ligand>
</feature>
<feature type="binding site" evidence="7">
    <location>
        <position position="488"/>
    </location>
    <ligand>
        <name>ATP</name>
        <dbReference type="ChEBI" id="CHEBI:30616"/>
    </ligand>
</feature>
<dbReference type="STRING" id="1401685.P857_94"/>
<dbReference type="GO" id="GO:0005737">
    <property type="term" value="C:cytoplasm"/>
    <property type="evidence" value="ECO:0007669"/>
    <property type="project" value="UniProtKB-SubCell"/>
</dbReference>
<evidence type="ECO:0000256" key="2">
    <source>
        <dbReference type="ARBA" id="ARBA00022598"/>
    </source>
</evidence>
<dbReference type="EMBL" id="AXCJ01000009">
    <property type="protein sequence ID" value="ETO91019.1"/>
    <property type="molecule type" value="Genomic_DNA"/>
</dbReference>
<keyword evidence="7" id="KW-0963">Cytoplasm</keyword>
<feature type="binding site" evidence="7">
    <location>
        <position position="178"/>
    </location>
    <ligand>
        <name>L-aspartate</name>
        <dbReference type="ChEBI" id="CHEBI:29991"/>
    </ligand>
</feature>
<evidence type="ECO:0000256" key="1">
    <source>
        <dbReference type="ARBA" id="ARBA00006303"/>
    </source>
</evidence>
<sequence length="592" mass="67124">MGLYRDCNLQEISENLIGNEIKVSGWVYRKRDHGGVLFIDLRDQYSVLQIVTEADSQAEDVFEAVSKVSLESVVQVVGVLRKRNEEEINKDVLNGEVELVIGSFIVLSGASTLPMYIATDKPYPEEMRLQYRYLDLRTSKVRDNLMLRCNIVNDIRSFLARAGFLDIATPILTSSSPEGSRDFIVPSRLHKGRFYALPQAPQIFKQLLMVSGIDKYYQIAPCFRDEDSRADRSPGEFYQVDIEMSFVEQEDVFKLCEELLLPIFAKYSEKQVIRDVPRISYDEAMLKYGSDKPDLRNPIIICDVTDIFRGSDFSIFSRGVEQGKRVRAIIAPGAGSESRSFFDKKIQYAIKELGAAGLGYINFNIEGEPKGPIAKFLDQDRINKIKDIVNIKPNDAVFFSCETTEKVGYISGVMRTMIGQELKIIQDNIQFCWIVDFPYFERDLQKGNMIDFAHNPFSMPQGGLEALETLDPEEIRAFQYDLVCNGMELSSGAIRNYDLEILYKAFNIVGYSREEVDRNFSFMVNALKYGAPPHGGIAPGLERMVMIIANEVNIREVTPFPMNQKGEDLLMKAPSVIEGKALKELGIQLVKK</sequence>
<dbReference type="NCBIfam" id="TIGR00459">
    <property type="entry name" value="aspS_bact"/>
    <property type="match status" value="1"/>
</dbReference>
<evidence type="ECO:0000313" key="10">
    <source>
        <dbReference type="Proteomes" id="UP000018951"/>
    </source>
</evidence>
<dbReference type="InterPro" id="IPR004115">
    <property type="entry name" value="GAD-like_sf"/>
</dbReference>
<dbReference type="AlphaFoldDB" id="W2UYK5"/>
<dbReference type="PROSITE" id="PS50862">
    <property type="entry name" value="AA_TRNA_LIGASE_II"/>
    <property type="match status" value="1"/>
</dbReference>
<dbReference type="GO" id="GO:0006422">
    <property type="term" value="P:aspartyl-tRNA aminoacylation"/>
    <property type="evidence" value="ECO:0007669"/>
    <property type="project" value="UniProtKB-UniRule"/>
</dbReference>
<feature type="domain" description="Aminoacyl-transfer RNA synthetases class-II family profile" evidence="8">
    <location>
        <begin position="145"/>
        <end position="559"/>
    </location>
</feature>
<keyword evidence="4 7" id="KW-0067">ATP-binding</keyword>
<dbReference type="Pfam" id="PF00152">
    <property type="entry name" value="tRNA-synt_2"/>
    <property type="match status" value="1"/>
</dbReference>
<dbReference type="SUPFAM" id="SSF55681">
    <property type="entry name" value="Class II aaRS and biotin synthetases"/>
    <property type="match status" value="1"/>
</dbReference>
<comment type="caution">
    <text evidence="9">The sequence shown here is derived from an EMBL/GenBank/DDBJ whole genome shotgun (WGS) entry which is preliminary data.</text>
</comment>
<feature type="binding site" evidence="7">
    <location>
        <position position="454"/>
    </location>
    <ligand>
        <name>L-aspartate</name>
        <dbReference type="ChEBI" id="CHEBI:29991"/>
    </ligand>
</feature>
<dbReference type="SUPFAM" id="SSF55261">
    <property type="entry name" value="GAD domain-like"/>
    <property type="match status" value="1"/>
</dbReference>
<keyword evidence="3 7" id="KW-0547">Nucleotide-binding</keyword>
<dbReference type="Gene3D" id="3.30.1360.30">
    <property type="entry name" value="GAD-like domain"/>
    <property type="match status" value="1"/>
</dbReference>
<proteinExistence type="inferred from homology"/>
<dbReference type="GO" id="GO:0050560">
    <property type="term" value="F:aspartate-tRNA(Asn) ligase activity"/>
    <property type="evidence" value="ECO:0007669"/>
    <property type="project" value="UniProtKB-EC"/>
</dbReference>
<gene>
    <name evidence="7 9" type="primary">aspS</name>
    <name evidence="9" type="ORF">P857_94</name>
</gene>
<feature type="binding site" evidence="7">
    <location>
        <position position="224"/>
    </location>
    <ligand>
        <name>L-aspartate</name>
        <dbReference type="ChEBI" id="CHEBI:29991"/>
    </ligand>
</feature>
<comment type="caution">
    <text evidence="7">Lacks conserved residue(s) required for the propagation of feature annotation.</text>
</comment>
<dbReference type="InterPro" id="IPR045864">
    <property type="entry name" value="aa-tRNA-synth_II/BPL/LPL"/>
</dbReference>
<dbReference type="Gene3D" id="2.40.50.140">
    <property type="entry name" value="Nucleic acid-binding proteins"/>
    <property type="match status" value="1"/>
</dbReference>
<dbReference type="PANTHER" id="PTHR22594:SF5">
    <property type="entry name" value="ASPARTATE--TRNA LIGASE, MITOCHONDRIAL"/>
    <property type="match status" value="1"/>
</dbReference>
<dbReference type="InterPro" id="IPR047089">
    <property type="entry name" value="Asp-tRNA-ligase_1_N"/>
</dbReference>
<dbReference type="Proteomes" id="UP000018951">
    <property type="component" value="Unassembled WGS sequence"/>
</dbReference>
<comment type="subcellular location">
    <subcellularLocation>
        <location evidence="7">Cytoplasm</location>
    </subcellularLocation>
</comment>
<protein>
    <recommendedName>
        <fullName evidence="7">Aspartate--tRNA(Asp/Asn) ligase</fullName>
        <ecNumber evidence="7">6.1.1.23</ecNumber>
    </recommendedName>
    <alternativeName>
        <fullName evidence="7">Aspartyl-tRNA synthetase</fullName>
        <shortName evidence="7">AspRS</shortName>
    </alternativeName>
    <alternativeName>
        <fullName evidence="7">Non-discriminating aspartyl-tRNA synthetase</fullName>
        <shortName evidence="7">ND-AspRS</shortName>
    </alternativeName>
</protein>
<dbReference type="PANTHER" id="PTHR22594">
    <property type="entry name" value="ASPARTYL/LYSYL-TRNA SYNTHETASE"/>
    <property type="match status" value="1"/>
</dbReference>
<dbReference type="Pfam" id="PF01336">
    <property type="entry name" value="tRNA_anti-codon"/>
    <property type="match status" value="1"/>
</dbReference>
<feature type="binding site" evidence="7">
    <location>
        <begin position="224"/>
        <end position="226"/>
    </location>
    <ligand>
        <name>ATP</name>
        <dbReference type="ChEBI" id="CHEBI:30616"/>
    </ligand>
</feature>
<evidence type="ECO:0000259" key="8">
    <source>
        <dbReference type="PROSITE" id="PS50862"/>
    </source>
</evidence>
<dbReference type="NCBIfam" id="NF001750">
    <property type="entry name" value="PRK00476.1"/>
    <property type="match status" value="1"/>
</dbReference>
<dbReference type="InterPro" id="IPR004364">
    <property type="entry name" value="Aa-tRNA-synt_II"/>
</dbReference>
<dbReference type="GO" id="GO:0005524">
    <property type="term" value="F:ATP binding"/>
    <property type="evidence" value="ECO:0007669"/>
    <property type="project" value="UniProtKB-UniRule"/>
</dbReference>
<dbReference type="EC" id="6.1.1.23" evidence="7"/>
<dbReference type="CDD" id="cd04317">
    <property type="entry name" value="EcAspRS_like_N"/>
    <property type="match status" value="1"/>
</dbReference>
<keyword evidence="6 7" id="KW-0030">Aminoacyl-tRNA synthetase</keyword>
<comment type="similarity">
    <text evidence="1 7">Belongs to the class-II aminoacyl-tRNA synthetase family. Type 1 subfamily.</text>
</comment>
<dbReference type="InterPro" id="IPR012340">
    <property type="entry name" value="NA-bd_OB-fold"/>
</dbReference>
<comment type="catalytic activity">
    <reaction evidence="7">
        <text>tRNA(Asx) + L-aspartate + ATP = L-aspartyl-tRNA(Asx) + AMP + diphosphate</text>
        <dbReference type="Rhea" id="RHEA:18349"/>
        <dbReference type="Rhea" id="RHEA-COMP:9710"/>
        <dbReference type="Rhea" id="RHEA-COMP:9711"/>
        <dbReference type="ChEBI" id="CHEBI:29991"/>
        <dbReference type="ChEBI" id="CHEBI:30616"/>
        <dbReference type="ChEBI" id="CHEBI:33019"/>
        <dbReference type="ChEBI" id="CHEBI:78442"/>
        <dbReference type="ChEBI" id="CHEBI:78516"/>
        <dbReference type="ChEBI" id="CHEBI:456215"/>
        <dbReference type="EC" id="6.1.1.23"/>
    </reaction>
</comment>
<organism evidence="9 10">
    <name type="scientific">Candidatus Xenolissoclinum pacificiensis L6</name>
    <dbReference type="NCBI Taxonomy" id="1401685"/>
    <lineage>
        <taxon>Bacteria</taxon>
        <taxon>Pseudomonadati</taxon>
        <taxon>Pseudomonadota</taxon>
        <taxon>Alphaproteobacteria</taxon>
        <taxon>Rickettsiales</taxon>
        <taxon>Anaplasmataceae</taxon>
        <taxon>Candidatus Xenolissoclinum</taxon>
    </lineage>
</organism>
<evidence type="ECO:0000256" key="4">
    <source>
        <dbReference type="ARBA" id="ARBA00022840"/>
    </source>
</evidence>
<dbReference type="InterPro" id="IPR006195">
    <property type="entry name" value="aa-tRNA-synth_II"/>
</dbReference>
<evidence type="ECO:0000256" key="5">
    <source>
        <dbReference type="ARBA" id="ARBA00022917"/>
    </source>
</evidence>
<dbReference type="GO" id="GO:0003676">
    <property type="term" value="F:nucleic acid binding"/>
    <property type="evidence" value="ECO:0007669"/>
    <property type="project" value="InterPro"/>
</dbReference>
<evidence type="ECO:0000256" key="7">
    <source>
        <dbReference type="HAMAP-Rule" id="MF_00044"/>
    </source>
</evidence>
<dbReference type="InterPro" id="IPR002312">
    <property type="entry name" value="Asp/Asn-tRNA-synth_IIb"/>
</dbReference>
<dbReference type="InterPro" id="IPR029351">
    <property type="entry name" value="GAD_dom"/>
</dbReference>
<name>W2UYK5_9RICK</name>
<keyword evidence="5 7" id="KW-0648">Protein biosynthesis</keyword>
<accession>W2UYK5</accession>
<evidence type="ECO:0000256" key="6">
    <source>
        <dbReference type="ARBA" id="ARBA00023146"/>
    </source>
</evidence>
<dbReference type="Gene3D" id="3.30.930.10">
    <property type="entry name" value="Bira Bifunctional Protein, Domain 2"/>
    <property type="match status" value="1"/>
</dbReference>
<dbReference type="GO" id="GO:0004815">
    <property type="term" value="F:aspartate-tRNA ligase activity"/>
    <property type="evidence" value="ECO:0007669"/>
    <property type="project" value="UniProtKB-UniRule"/>
</dbReference>
<comment type="subunit">
    <text evidence="7">Homodimer.</text>
</comment>
<comment type="function">
    <text evidence="7">Aspartyl-tRNA synthetase with relaxed tRNA specificity since it is able to aspartylate not only its cognate tRNA(Asp) but also tRNA(Asn). Reaction proceeds in two steps: L-aspartate is first activated by ATP to form Asp-AMP and then transferred to the acceptor end of tRNA(Asp/Asn).</text>
</comment>
<evidence type="ECO:0000313" key="9">
    <source>
        <dbReference type="EMBL" id="ETO91019.1"/>
    </source>
</evidence>
<dbReference type="PRINTS" id="PR01042">
    <property type="entry name" value="TRNASYNTHASP"/>
</dbReference>
<dbReference type="InterPro" id="IPR004524">
    <property type="entry name" value="Asp-tRNA-ligase_1"/>
</dbReference>
<keyword evidence="10" id="KW-1185">Reference proteome</keyword>
<feature type="region of interest" description="Aspartate" evidence="7">
    <location>
        <begin position="202"/>
        <end position="205"/>
    </location>
</feature>
<dbReference type="InterPro" id="IPR004365">
    <property type="entry name" value="NA-bd_OB_tRNA"/>
</dbReference>
<dbReference type="Pfam" id="PF02938">
    <property type="entry name" value="GAD"/>
    <property type="match status" value="1"/>
</dbReference>
<reference evidence="9 10" key="1">
    <citation type="journal article" date="2013" name="PLoS ONE">
        <title>Bacterial endosymbiosis in a chordate host: long-term co-evolution and conservation of secondary metabolism.</title>
        <authorList>
            <person name="Kwan J.C."/>
            <person name="Schmidt E.W."/>
        </authorList>
    </citation>
    <scope>NUCLEOTIDE SEQUENCE [LARGE SCALE GENOMIC DNA]</scope>
    <source>
        <strain evidence="10">L6</strain>
    </source>
</reference>
<dbReference type="PATRIC" id="fig|1401685.3.peg.910"/>
<feature type="binding site" evidence="7">
    <location>
        <position position="495"/>
    </location>
    <ligand>
        <name>L-aspartate</name>
        <dbReference type="ChEBI" id="CHEBI:29991"/>
    </ligand>
</feature>
<dbReference type="HAMAP" id="MF_00044">
    <property type="entry name" value="Asp_tRNA_synth_type1"/>
    <property type="match status" value="1"/>
</dbReference>
<evidence type="ECO:0000256" key="3">
    <source>
        <dbReference type="ARBA" id="ARBA00022741"/>
    </source>
</evidence>
<dbReference type="SUPFAM" id="SSF50249">
    <property type="entry name" value="Nucleic acid-binding proteins"/>
    <property type="match status" value="1"/>
</dbReference>
<keyword evidence="2 7" id="KW-0436">Ligase</keyword>
<feature type="site" description="Important for tRNA non-discrimination" evidence="7">
    <location>
        <position position="33"/>
    </location>
</feature>